<organism evidence="1 2">
    <name type="scientific">Dorcoceras hygrometricum</name>
    <dbReference type="NCBI Taxonomy" id="472368"/>
    <lineage>
        <taxon>Eukaryota</taxon>
        <taxon>Viridiplantae</taxon>
        <taxon>Streptophyta</taxon>
        <taxon>Embryophyta</taxon>
        <taxon>Tracheophyta</taxon>
        <taxon>Spermatophyta</taxon>
        <taxon>Magnoliopsida</taxon>
        <taxon>eudicotyledons</taxon>
        <taxon>Gunneridae</taxon>
        <taxon>Pentapetalae</taxon>
        <taxon>asterids</taxon>
        <taxon>lamiids</taxon>
        <taxon>Lamiales</taxon>
        <taxon>Gesneriaceae</taxon>
        <taxon>Didymocarpoideae</taxon>
        <taxon>Trichosporeae</taxon>
        <taxon>Loxocarpinae</taxon>
        <taxon>Dorcoceras</taxon>
    </lineage>
</organism>
<proteinExistence type="predicted"/>
<reference evidence="1 2" key="1">
    <citation type="journal article" date="2015" name="Proc. Natl. Acad. Sci. U.S.A.">
        <title>The resurrection genome of Boea hygrometrica: A blueprint for survival of dehydration.</title>
        <authorList>
            <person name="Xiao L."/>
            <person name="Yang G."/>
            <person name="Zhang L."/>
            <person name="Yang X."/>
            <person name="Zhao S."/>
            <person name="Ji Z."/>
            <person name="Zhou Q."/>
            <person name="Hu M."/>
            <person name="Wang Y."/>
            <person name="Chen M."/>
            <person name="Xu Y."/>
            <person name="Jin H."/>
            <person name="Xiao X."/>
            <person name="Hu G."/>
            <person name="Bao F."/>
            <person name="Hu Y."/>
            <person name="Wan P."/>
            <person name="Li L."/>
            <person name="Deng X."/>
            <person name="Kuang T."/>
            <person name="Xiang C."/>
            <person name="Zhu J.K."/>
            <person name="Oliver M.J."/>
            <person name="He Y."/>
        </authorList>
    </citation>
    <scope>NUCLEOTIDE SEQUENCE [LARGE SCALE GENOMIC DNA]</scope>
    <source>
        <strain evidence="2">cv. XS01</strain>
    </source>
</reference>
<evidence type="ECO:0000313" key="2">
    <source>
        <dbReference type="Proteomes" id="UP000250235"/>
    </source>
</evidence>
<evidence type="ECO:0000313" key="1">
    <source>
        <dbReference type="EMBL" id="KZV42468.1"/>
    </source>
</evidence>
<protein>
    <submittedName>
        <fullName evidence="1">Uncharacterized protein</fullName>
    </submittedName>
</protein>
<gene>
    <name evidence="1" type="ORF">F511_38167</name>
</gene>
<dbReference type="AlphaFoldDB" id="A0A2Z7CDN0"/>
<accession>A0A2Z7CDN0</accession>
<sequence>MDRVLGRNDQLIKQFEELHVVWDEENRSKLLELELPKLRFFQILVSTARGREQRPPFRGQKV</sequence>
<keyword evidence="2" id="KW-1185">Reference proteome</keyword>
<name>A0A2Z7CDN0_9LAMI</name>
<dbReference type="Proteomes" id="UP000250235">
    <property type="component" value="Unassembled WGS sequence"/>
</dbReference>
<dbReference type="EMBL" id="KQ999035">
    <property type="protein sequence ID" value="KZV42468.1"/>
    <property type="molecule type" value="Genomic_DNA"/>
</dbReference>